<dbReference type="InterPro" id="IPR025659">
    <property type="entry name" value="Tubby-like_C"/>
</dbReference>
<comment type="caution">
    <text evidence="2">The sequence shown here is derived from an EMBL/GenBank/DDBJ whole genome shotgun (WGS) entry which is preliminary data.</text>
</comment>
<name>A0AA41VH31_PAPNU</name>
<gene>
    <name evidence="2" type="ORF">MKW94_023643</name>
</gene>
<organism evidence="2 3">
    <name type="scientific">Papaver nudicaule</name>
    <name type="common">Iceland poppy</name>
    <dbReference type="NCBI Taxonomy" id="74823"/>
    <lineage>
        <taxon>Eukaryota</taxon>
        <taxon>Viridiplantae</taxon>
        <taxon>Streptophyta</taxon>
        <taxon>Embryophyta</taxon>
        <taxon>Tracheophyta</taxon>
        <taxon>Spermatophyta</taxon>
        <taxon>Magnoliopsida</taxon>
        <taxon>Ranunculales</taxon>
        <taxon>Papaveraceae</taxon>
        <taxon>Papaveroideae</taxon>
        <taxon>Papaver</taxon>
    </lineage>
</organism>
<evidence type="ECO:0000256" key="1">
    <source>
        <dbReference type="ARBA" id="ARBA00005437"/>
    </source>
</evidence>
<protein>
    <submittedName>
        <fullName evidence="2">Uncharacterized protein</fullName>
    </submittedName>
</protein>
<evidence type="ECO:0000313" key="3">
    <source>
        <dbReference type="Proteomes" id="UP001177140"/>
    </source>
</evidence>
<dbReference type="PANTHER" id="PTHR31087:SF58">
    <property type="entry name" value="OS07G0230700 PROTEIN"/>
    <property type="match status" value="1"/>
</dbReference>
<comment type="similarity">
    <text evidence="1">Belongs to the LOR family.</text>
</comment>
<evidence type="ECO:0000313" key="2">
    <source>
        <dbReference type="EMBL" id="MCL7041156.1"/>
    </source>
</evidence>
<dbReference type="InterPro" id="IPR038595">
    <property type="entry name" value="LOR_sf"/>
</dbReference>
<reference evidence="2" key="1">
    <citation type="submission" date="2022-03" db="EMBL/GenBank/DDBJ databases">
        <title>A functionally conserved STORR gene fusion in Papaver species that diverged 16.8 million years ago.</title>
        <authorList>
            <person name="Catania T."/>
        </authorList>
    </citation>
    <scope>NUCLEOTIDE SEQUENCE</scope>
    <source>
        <strain evidence="2">S-191538</strain>
    </source>
</reference>
<dbReference type="Gene3D" id="2.40.160.200">
    <property type="entry name" value="LURP1-related"/>
    <property type="match status" value="1"/>
</dbReference>
<dbReference type="EMBL" id="JAJJMA010220679">
    <property type="protein sequence ID" value="MCL7041156.1"/>
    <property type="molecule type" value="Genomic_DNA"/>
</dbReference>
<proteinExistence type="inferred from homology"/>
<dbReference type="Proteomes" id="UP001177140">
    <property type="component" value="Unassembled WGS sequence"/>
</dbReference>
<dbReference type="Pfam" id="PF04525">
    <property type="entry name" value="LOR"/>
    <property type="match status" value="1"/>
</dbReference>
<sequence>MENNQALPDNPVVMIFPQYCNPYPVDLYIARKVNKVTQGKNFGVFDINGNNIFKVQSKRFSSHVILVTASGFPLMSLKPMRFSLHQRWKVYKGNSSDSKDLLFSVQKSKYLQFNTHLDVFLASNTAECTCDFKIKQDSSRKSCIFYRGNSDNSIAEMHKNKAIEDKLRGKDTFSLAVSANVNDAFVIGMLGVLDEINTPRSNTGGGWLWGGGGFGVGGGGYGGGGGCDGGGGC</sequence>
<dbReference type="InterPro" id="IPR007612">
    <property type="entry name" value="LOR"/>
</dbReference>
<dbReference type="PANTHER" id="PTHR31087">
    <property type="match status" value="1"/>
</dbReference>
<dbReference type="SUPFAM" id="SSF54518">
    <property type="entry name" value="Tubby C-terminal domain-like"/>
    <property type="match status" value="1"/>
</dbReference>
<keyword evidence="3" id="KW-1185">Reference proteome</keyword>
<accession>A0AA41VH31</accession>
<dbReference type="AlphaFoldDB" id="A0AA41VH31"/>